<feature type="domain" description="Reticulon" evidence="8">
    <location>
        <begin position="227"/>
        <end position="382"/>
    </location>
</feature>
<comment type="caution">
    <text evidence="9">The sequence shown here is derived from an EMBL/GenBank/DDBJ whole genome shotgun (WGS) entry which is preliminary data.</text>
</comment>
<organism evidence="9 10">
    <name type="scientific">Thalictrum thalictroides</name>
    <name type="common">Rue-anemone</name>
    <name type="synonym">Anemone thalictroides</name>
    <dbReference type="NCBI Taxonomy" id="46969"/>
    <lineage>
        <taxon>Eukaryota</taxon>
        <taxon>Viridiplantae</taxon>
        <taxon>Streptophyta</taxon>
        <taxon>Embryophyta</taxon>
        <taxon>Tracheophyta</taxon>
        <taxon>Spermatophyta</taxon>
        <taxon>Magnoliopsida</taxon>
        <taxon>Ranunculales</taxon>
        <taxon>Ranunculaceae</taxon>
        <taxon>Thalictroideae</taxon>
        <taxon>Thalictrum</taxon>
    </lineage>
</organism>
<dbReference type="AlphaFoldDB" id="A0A7J6WE55"/>
<dbReference type="PROSITE" id="PS50845">
    <property type="entry name" value="RETICULON"/>
    <property type="match status" value="1"/>
</dbReference>
<evidence type="ECO:0000256" key="1">
    <source>
        <dbReference type="ARBA" id="ARBA00004477"/>
    </source>
</evidence>
<dbReference type="Pfam" id="PF02453">
    <property type="entry name" value="Reticulon"/>
    <property type="match status" value="1"/>
</dbReference>
<evidence type="ECO:0000259" key="8">
    <source>
        <dbReference type="PROSITE" id="PS50845"/>
    </source>
</evidence>
<keyword evidence="2 6" id="KW-0812">Transmembrane</keyword>
<sequence>MMRRNQSAGGGGVNEKIKKQTTLKSEPASSVKVCERSKIRKTKSEIHRNTTTTTTGELSSNEKKSIMIRKTKSDIHRQSSKENSDENKAIQQITSSTIRSDDSNNWNELDVSKEKIMMESSKLSNVNQIESEKLVVDDYDDEDDYEEVEQIKEVNIPNEEEHKKAVNVQIIHKSESPPLLTSNVIKKEKTPPQVSDYPVNDQEFIKPPPISEEFKKLHETQSKFQNIVDLVMWKDISKTAFVFGFGSFILLSSSFTKDINFSLISAISYLGLFYLAATFFFKSILCRANSDMGELNQQYLVGEEEAIWLLHLILPYLNGFLLKFKSLFSGDPATTLKLAVILFVLARCGSSITIWNLAKLSFFAAFTVPKVCSSYSTQLTGYGNFWLRRFRDAWDSCSHKKAVAAAVFTIVWNLASITARVWAVFVLIVAVRHYQQSLLLLREEWEEEQEARGAEVPYVVHETRHKHDNVPHLTEMIKEKKGS</sequence>
<evidence type="ECO:0000313" key="9">
    <source>
        <dbReference type="EMBL" id="KAF5195148.1"/>
    </source>
</evidence>
<dbReference type="InterPro" id="IPR044647">
    <property type="entry name" value="RTNLB17/18/21"/>
</dbReference>
<feature type="compositionally biased region" description="Basic and acidic residues" evidence="7">
    <location>
        <begin position="60"/>
        <end position="88"/>
    </location>
</feature>
<keyword evidence="3 6" id="KW-0256">Endoplasmic reticulum</keyword>
<dbReference type="GO" id="GO:0005789">
    <property type="term" value="C:endoplasmic reticulum membrane"/>
    <property type="evidence" value="ECO:0007669"/>
    <property type="project" value="UniProtKB-SubCell"/>
</dbReference>
<dbReference type="Proteomes" id="UP000554482">
    <property type="component" value="Unassembled WGS sequence"/>
</dbReference>
<dbReference type="OrthoDB" id="567788at2759"/>
<evidence type="ECO:0000256" key="4">
    <source>
        <dbReference type="ARBA" id="ARBA00022989"/>
    </source>
</evidence>
<keyword evidence="10" id="KW-1185">Reference proteome</keyword>
<gene>
    <name evidence="9" type="ORF">FRX31_015265</name>
</gene>
<feature type="region of interest" description="Disordered" evidence="7">
    <location>
        <begin position="1"/>
        <end position="89"/>
    </location>
</feature>
<keyword evidence="5 6" id="KW-0472">Membrane</keyword>
<feature type="transmembrane region" description="Helical" evidence="6">
    <location>
        <begin position="306"/>
        <end position="324"/>
    </location>
</feature>
<evidence type="ECO:0000256" key="6">
    <source>
        <dbReference type="RuleBase" id="RU363132"/>
    </source>
</evidence>
<feature type="transmembrane region" description="Helical" evidence="6">
    <location>
        <begin position="261"/>
        <end position="285"/>
    </location>
</feature>
<dbReference type="InterPro" id="IPR003388">
    <property type="entry name" value="Reticulon"/>
</dbReference>
<feature type="transmembrane region" description="Helical" evidence="6">
    <location>
        <begin position="402"/>
        <end position="431"/>
    </location>
</feature>
<protein>
    <recommendedName>
        <fullName evidence="6">Reticulon-like protein</fullName>
    </recommendedName>
</protein>
<dbReference type="EMBL" id="JABWDY010017761">
    <property type="protein sequence ID" value="KAF5195148.1"/>
    <property type="molecule type" value="Genomic_DNA"/>
</dbReference>
<name>A0A7J6WE55_THATH</name>
<proteinExistence type="predicted"/>
<dbReference type="PANTHER" id="PTHR46626">
    <property type="entry name" value="RETICULON-LIKE PROTEIN B17"/>
    <property type="match status" value="1"/>
</dbReference>
<evidence type="ECO:0000256" key="5">
    <source>
        <dbReference type="ARBA" id="ARBA00023136"/>
    </source>
</evidence>
<evidence type="ECO:0000256" key="2">
    <source>
        <dbReference type="ARBA" id="ARBA00022692"/>
    </source>
</evidence>
<evidence type="ECO:0000256" key="7">
    <source>
        <dbReference type="SAM" id="MobiDB-lite"/>
    </source>
</evidence>
<feature type="compositionally biased region" description="Basic and acidic residues" evidence="7">
    <location>
        <begin position="33"/>
        <end position="48"/>
    </location>
</feature>
<accession>A0A7J6WE55</accession>
<evidence type="ECO:0000313" key="10">
    <source>
        <dbReference type="Proteomes" id="UP000554482"/>
    </source>
</evidence>
<reference evidence="9 10" key="1">
    <citation type="submission" date="2020-06" db="EMBL/GenBank/DDBJ databases">
        <title>Transcriptomic and genomic resources for Thalictrum thalictroides and T. hernandezii: Facilitating candidate gene discovery in an emerging model plant lineage.</title>
        <authorList>
            <person name="Arias T."/>
            <person name="Riano-Pachon D.M."/>
            <person name="Di Stilio V.S."/>
        </authorList>
    </citation>
    <scope>NUCLEOTIDE SEQUENCE [LARGE SCALE GENOMIC DNA]</scope>
    <source>
        <strain evidence="10">cv. WT478/WT964</strain>
        <tissue evidence="9">Leaves</tissue>
    </source>
</reference>
<dbReference type="PANTHER" id="PTHR46626:SF1">
    <property type="entry name" value="RETICULON-LIKE PROTEIN B21"/>
    <property type="match status" value="1"/>
</dbReference>
<evidence type="ECO:0000256" key="3">
    <source>
        <dbReference type="ARBA" id="ARBA00022824"/>
    </source>
</evidence>
<keyword evidence="4 6" id="KW-1133">Transmembrane helix</keyword>
<feature type="transmembrane region" description="Helical" evidence="6">
    <location>
        <begin position="336"/>
        <end position="355"/>
    </location>
</feature>
<comment type="subcellular location">
    <subcellularLocation>
        <location evidence="1 6">Endoplasmic reticulum membrane</location>
        <topology evidence="1 6">Multi-pass membrane protein</topology>
    </subcellularLocation>
</comment>